<dbReference type="EMBL" id="BMOF01000021">
    <property type="protein sequence ID" value="GGJ99879.1"/>
    <property type="molecule type" value="Genomic_DNA"/>
</dbReference>
<feature type="transmembrane region" description="Helical" evidence="1">
    <location>
        <begin position="197"/>
        <end position="218"/>
    </location>
</feature>
<keyword evidence="1" id="KW-1133">Transmembrane helix</keyword>
<dbReference type="Proteomes" id="UP000637720">
    <property type="component" value="Unassembled WGS sequence"/>
</dbReference>
<feature type="transmembrane region" description="Helical" evidence="1">
    <location>
        <begin position="161"/>
        <end position="191"/>
    </location>
</feature>
<reference evidence="3" key="2">
    <citation type="submission" date="2020-09" db="EMBL/GenBank/DDBJ databases">
        <authorList>
            <person name="Sun Q."/>
            <person name="Ohkuma M."/>
        </authorList>
    </citation>
    <scope>NUCLEOTIDE SEQUENCE</scope>
    <source>
        <strain evidence="3">JCM 14719</strain>
    </source>
</reference>
<name>A0A8J3FB10_9BACI</name>
<keyword evidence="1" id="KW-0812">Transmembrane</keyword>
<evidence type="ECO:0000256" key="2">
    <source>
        <dbReference type="SAM" id="SignalP"/>
    </source>
</evidence>
<comment type="caution">
    <text evidence="3">The sequence shown here is derived from an EMBL/GenBank/DDBJ whole genome shotgun (WGS) entry which is preliminary data.</text>
</comment>
<feature type="signal peptide" evidence="2">
    <location>
        <begin position="1"/>
        <end position="21"/>
    </location>
</feature>
<reference evidence="3" key="1">
    <citation type="journal article" date="2014" name="Int. J. Syst. Evol. Microbiol.">
        <title>Complete genome sequence of Corynebacterium casei LMG S-19264T (=DSM 44701T), isolated from a smear-ripened cheese.</title>
        <authorList>
            <consortium name="US DOE Joint Genome Institute (JGI-PGF)"/>
            <person name="Walter F."/>
            <person name="Albersmeier A."/>
            <person name="Kalinowski J."/>
            <person name="Ruckert C."/>
        </authorList>
    </citation>
    <scope>NUCLEOTIDE SEQUENCE</scope>
    <source>
        <strain evidence="3">JCM 14719</strain>
    </source>
</reference>
<accession>A0A8J3FB10</accession>
<feature type="transmembrane region" description="Helical" evidence="1">
    <location>
        <begin position="125"/>
        <end position="149"/>
    </location>
</feature>
<feature type="transmembrane region" description="Helical" evidence="1">
    <location>
        <begin position="325"/>
        <end position="349"/>
    </location>
</feature>
<proteinExistence type="predicted"/>
<protein>
    <submittedName>
        <fullName evidence="3">Stage III sporulation protein AE</fullName>
    </submittedName>
</protein>
<dbReference type="Pfam" id="PF09546">
    <property type="entry name" value="Spore_III_AE"/>
    <property type="match status" value="1"/>
</dbReference>
<evidence type="ECO:0000313" key="3">
    <source>
        <dbReference type="EMBL" id="GGJ99879.1"/>
    </source>
</evidence>
<dbReference type="InterPro" id="IPR014194">
    <property type="entry name" value="Spore_III_AE"/>
</dbReference>
<evidence type="ECO:0000256" key="1">
    <source>
        <dbReference type="SAM" id="Phobius"/>
    </source>
</evidence>
<feature type="transmembrane region" description="Helical" evidence="1">
    <location>
        <begin position="95"/>
        <end position="113"/>
    </location>
</feature>
<evidence type="ECO:0000313" key="4">
    <source>
        <dbReference type="Proteomes" id="UP000637720"/>
    </source>
</evidence>
<feature type="transmembrane region" description="Helical" evidence="1">
    <location>
        <begin position="355"/>
        <end position="382"/>
    </location>
</feature>
<keyword evidence="1" id="KW-0472">Membrane</keyword>
<dbReference type="NCBIfam" id="TIGR02829">
    <property type="entry name" value="spore_III_AE"/>
    <property type="match status" value="1"/>
</dbReference>
<sequence length="385" mass="41107">MWRKTGILAGLLSFSAAPAGAEPLNELVRWQWERLDTTGLEQTWQALLRDYGPYLSEVRAPSLLDVLRQDGGLQVTGVLKGLATYFLHEVLASGRLLGTIVILTVFSMLLETLQNAFERNTVSKVAYAIAYMVLIGVAVGSFHLAVGYAREAIERMVHFMLALIPLVLTLLAAMGHVVSVSMFHPLIVFLVNVSGTLIAQIVFPLLFFSAVLSIVSSFSDRYKVTQLANLLRTISLGALGVFLTVFLGVVSIQGATSAVADGVALRTAKFLTSQFVPVVGRMFSDATDTVIGASLLVKNAIGLAGVVILLFLCAFPAIKILTLAFIYNLSAAVLQPLGSSPIIGCLGTIGKNLLFVFAALATVGLMFFLSITILIAAGNAAVMLR</sequence>
<feature type="chain" id="PRO_5039675681" evidence="2">
    <location>
        <begin position="22"/>
        <end position="385"/>
    </location>
</feature>
<dbReference type="RefSeq" id="WP_054669466.1">
    <property type="nucleotide sequence ID" value="NZ_BMOF01000021.1"/>
</dbReference>
<feature type="transmembrane region" description="Helical" evidence="1">
    <location>
        <begin position="300"/>
        <end position="318"/>
    </location>
</feature>
<keyword evidence="2" id="KW-0732">Signal</keyword>
<keyword evidence="4" id="KW-1185">Reference proteome</keyword>
<organism evidence="3 4">
    <name type="scientific">Calditerricola satsumensis</name>
    <dbReference type="NCBI Taxonomy" id="373054"/>
    <lineage>
        <taxon>Bacteria</taxon>
        <taxon>Bacillati</taxon>
        <taxon>Bacillota</taxon>
        <taxon>Bacilli</taxon>
        <taxon>Bacillales</taxon>
        <taxon>Bacillaceae</taxon>
        <taxon>Calditerricola</taxon>
    </lineage>
</organism>
<gene>
    <name evidence="3" type="primary">spoIIIAE</name>
    <name evidence="3" type="ORF">GCM10007043_12440</name>
</gene>
<dbReference type="AlphaFoldDB" id="A0A8J3FB10"/>
<feature type="transmembrane region" description="Helical" evidence="1">
    <location>
        <begin position="230"/>
        <end position="252"/>
    </location>
</feature>